<feature type="chain" id="PRO_5038623966" evidence="2">
    <location>
        <begin position="25"/>
        <end position="298"/>
    </location>
</feature>
<keyword evidence="4" id="KW-1185">Reference proteome</keyword>
<keyword evidence="2" id="KW-0732">Signal</keyword>
<evidence type="ECO:0000256" key="2">
    <source>
        <dbReference type="SAM" id="SignalP"/>
    </source>
</evidence>
<sequence>MKNQKIITILVLCCVLAAAVSASTALISLITSEKGGEYEFISLHGEKVLIFGRSLYGNNSVAMVAQGAPHDLVMLVLVIPLLLLSLYLARRGSLKGRLLMSGILGFVAFTYLLYLTLPMYNRLYLLWIIAASTSFFALILTLLGFDLEKVKNSFTDKLPVKVVGGFIIFQATMVALLWLQRLLPSFLNGSVPVGMEHYTTLPVQGLDLAFPLPLSIVAGVLLIMKKPVGYLLASAYTGFLTVLMPTLTGKIIGMMFIGVNPGPPLVIMPTFALISVILLIIVFKDIDKKQKLRQSAIN</sequence>
<keyword evidence="1" id="KW-0472">Membrane</keyword>
<evidence type="ECO:0000256" key="1">
    <source>
        <dbReference type="SAM" id="Phobius"/>
    </source>
</evidence>
<proteinExistence type="predicted"/>
<feature type="signal peptide" evidence="2">
    <location>
        <begin position="1"/>
        <end position="24"/>
    </location>
</feature>
<dbReference type="AlphaFoldDB" id="A0A833M8F3"/>
<dbReference type="Proteomes" id="UP000465601">
    <property type="component" value="Unassembled WGS sequence"/>
</dbReference>
<protein>
    <submittedName>
        <fullName evidence="3">Uncharacterized protein</fullName>
    </submittedName>
</protein>
<reference evidence="3 4" key="1">
    <citation type="submission" date="2019-10" db="EMBL/GenBank/DDBJ databases">
        <title>Alkaliphilus serpentinus sp. nov. and Alkaliphilus pronyensis sp. nov., two novel anaerobic alkaliphilic species isolated from the serpentinized-hosted hydrothermal field of the Prony Bay (New Caledonia).</title>
        <authorList>
            <person name="Postec A."/>
        </authorList>
    </citation>
    <scope>NUCLEOTIDE SEQUENCE [LARGE SCALE GENOMIC DNA]</scope>
    <source>
        <strain evidence="3 4">LacT</strain>
    </source>
</reference>
<dbReference type="OrthoDB" id="3260635at2"/>
<feature type="transmembrane region" description="Helical" evidence="1">
    <location>
        <begin position="123"/>
        <end position="146"/>
    </location>
</feature>
<keyword evidence="1" id="KW-0812">Transmembrane</keyword>
<comment type="caution">
    <text evidence="3">The sequence shown here is derived from an EMBL/GenBank/DDBJ whole genome shotgun (WGS) entry which is preliminary data.</text>
</comment>
<dbReference type="EMBL" id="WBZB01000006">
    <property type="protein sequence ID" value="KAB3532813.1"/>
    <property type="molecule type" value="Genomic_DNA"/>
</dbReference>
<feature type="transmembrane region" description="Helical" evidence="1">
    <location>
        <begin position="265"/>
        <end position="283"/>
    </location>
</feature>
<dbReference type="RefSeq" id="WP_151864626.1">
    <property type="nucleotide sequence ID" value="NZ_WBZB01000006.1"/>
</dbReference>
<evidence type="ECO:0000313" key="4">
    <source>
        <dbReference type="Proteomes" id="UP000465601"/>
    </source>
</evidence>
<feature type="transmembrane region" description="Helical" evidence="1">
    <location>
        <begin position="208"/>
        <end position="224"/>
    </location>
</feature>
<accession>A0A833M8F3</accession>
<organism evidence="3 4">
    <name type="scientific">Alkaliphilus serpentinus</name>
    <dbReference type="NCBI Taxonomy" id="1482731"/>
    <lineage>
        <taxon>Bacteria</taxon>
        <taxon>Bacillati</taxon>
        <taxon>Bacillota</taxon>
        <taxon>Clostridia</taxon>
        <taxon>Peptostreptococcales</taxon>
        <taxon>Natronincolaceae</taxon>
        <taxon>Alkaliphilus</taxon>
    </lineage>
</organism>
<feature type="transmembrane region" description="Helical" evidence="1">
    <location>
        <begin position="158"/>
        <end position="179"/>
    </location>
</feature>
<name>A0A833M8F3_9FIRM</name>
<feature type="transmembrane region" description="Helical" evidence="1">
    <location>
        <begin position="98"/>
        <end position="117"/>
    </location>
</feature>
<feature type="transmembrane region" description="Helical" evidence="1">
    <location>
        <begin position="72"/>
        <end position="89"/>
    </location>
</feature>
<keyword evidence="1" id="KW-1133">Transmembrane helix</keyword>
<evidence type="ECO:0000313" key="3">
    <source>
        <dbReference type="EMBL" id="KAB3532813.1"/>
    </source>
</evidence>
<feature type="transmembrane region" description="Helical" evidence="1">
    <location>
        <begin position="236"/>
        <end position="259"/>
    </location>
</feature>
<gene>
    <name evidence="3" type="ORF">F8153_01745</name>
</gene>